<accession>A0A376CJV6</accession>
<protein>
    <submittedName>
        <fullName evidence="2">Putative secreted protein</fullName>
    </submittedName>
</protein>
<evidence type="ECO:0000313" key="3">
    <source>
        <dbReference type="Proteomes" id="UP000254467"/>
    </source>
</evidence>
<reference evidence="2 3" key="1">
    <citation type="submission" date="2018-06" db="EMBL/GenBank/DDBJ databases">
        <authorList>
            <consortium name="Pathogen Informatics"/>
            <person name="Doyle S."/>
        </authorList>
    </citation>
    <scope>NUCLEOTIDE SEQUENCE [LARGE SCALE GENOMIC DNA]</scope>
    <source>
        <strain evidence="2 3">NCTC11862</strain>
    </source>
</reference>
<proteinExistence type="predicted"/>
<feature type="signal peptide" evidence="1">
    <location>
        <begin position="1"/>
        <end position="25"/>
    </location>
</feature>
<organism evidence="2 3">
    <name type="scientific">Corynebacterium pilosum</name>
    <dbReference type="NCBI Taxonomy" id="35756"/>
    <lineage>
        <taxon>Bacteria</taxon>
        <taxon>Bacillati</taxon>
        <taxon>Actinomycetota</taxon>
        <taxon>Actinomycetes</taxon>
        <taxon>Mycobacteriales</taxon>
        <taxon>Corynebacteriaceae</taxon>
        <taxon>Corynebacterium</taxon>
    </lineage>
</organism>
<dbReference type="EMBL" id="UFXQ01000001">
    <property type="protein sequence ID" value="STC68583.1"/>
    <property type="molecule type" value="Genomic_DNA"/>
</dbReference>
<keyword evidence="3" id="KW-1185">Reference proteome</keyword>
<dbReference type="STRING" id="35756.GCA_001044155_01632"/>
<dbReference type="RefSeq" id="WP_018580761.1">
    <property type="nucleotide sequence ID" value="NZ_UFXQ01000001.1"/>
</dbReference>
<sequence length="191" mass="19463">MALKLSRAVALLAALSLAAGTVACANDDTVDGDAANGENPITPTTGVATTAEAAEPEFETRQVDPIVTDKIDGSPVDDPGMDLTFHWQGTTYAPNGGTVVTVAVANNSKVPMPPEALGQPTLRYSPGSSSDATTATPMSAEAAGIDEVGLDLPLGPGATTNLHYAFDVSTGNIWDAEFTIANVTFSGNLNN</sequence>
<dbReference type="OrthoDB" id="4419866at2"/>
<keyword evidence="1" id="KW-0732">Signal</keyword>
<gene>
    <name evidence="2" type="ORF">NCTC11862_00342</name>
</gene>
<feature type="chain" id="PRO_5016698434" evidence="1">
    <location>
        <begin position="26"/>
        <end position="191"/>
    </location>
</feature>
<dbReference type="PROSITE" id="PS51257">
    <property type="entry name" value="PROKAR_LIPOPROTEIN"/>
    <property type="match status" value="1"/>
</dbReference>
<evidence type="ECO:0000313" key="2">
    <source>
        <dbReference type="EMBL" id="STC68583.1"/>
    </source>
</evidence>
<dbReference type="AlphaFoldDB" id="A0A376CJV6"/>
<evidence type="ECO:0000256" key="1">
    <source>
        <dbReference type="SAM" id="SignalP"/>
    </source>
</evidence>
<dbReference type="Proteomes" id="UP000254467">
    <property type="component" value="Unassembled WGS sequence"/>
</dbReference>
<name>A0A376CJV6_9CORY</name>